<protein>
    <recommendedName>
        <fullName evidence="2">Beta-lactamase-related domain-containing protein</fullName>
    </recommendedName>
</protein>
<feature type="domain" description="Beta-lactamase-related" evidence="2">
    <location>
        <begin position="24"/>
        <end position="360"/>
    </location>
</feature>
<evidence type="ECO:0000313" key="4">
    <source>
        <dbReference type="Proteomes" id="UP001519460"/>
    </source>
</evidence>
<sequence>MAVSVARHSLSTTRGSGWWSCGEGTQTRPANGPWREDTVTQAWSTTKGVSAIAAAKLVEQGHLDYKKLVKDYWPEFAQNGKANVTVEMLLSHQAGLATMGGASVSLEEYKNDWKKVEKIMAAAAPEYPPGRSVGYHALTFGMYVDALIRRADPKHRNLTQFFQDEIAKPFGIDFFIGLPREQAWRAARGHLITSVEFFSLLLDTDHRYLIWNMLTSSDELFTKSGKAISGFDMDTSNDLTKLDVGVGSTMGFGAAGPLAKLYDYLANGGTIGKKQLLPKKIVDLFSTPLTASLPSAHGKSLPEITFSQGFMVLPQKDSVLVGHSGYGGQQAYADLHYKVGIAYVTNFHSPRMISPPDNYLELAKVFYECFEKQRAKANTSS</sequence>
<dbReference type="PANTHER" id="PTHR43319">
    <property type="entry name" value="BETA-LACTAMASE-RELATED"/>
    <property type="match status" value="1"/>
</dbReference>
<dbReference type="InterPro" id="IPR001466">
    <property type="entry name" value="Beta-lactam-related"/>
</dbReference>
<reference evidence="3 4" key="1">
    <citation type="journal article" date="2023" name="Sci. Data">
        <title>Genome assembly of the Korean intertidal mud-creeper Batillaria attramentaria.</title>
        <authorList>
            <person name="Patra A.K."/>
            <person name="Ho P.T."/>
            <person name="Jun S."/>
            <person name="Lee S.J."/>
            <person name="Kim Y."/>
            <person name="Won Y.J."/>
        </authorList>
    </citation>
    <scope>NUCLEOTIDE SEQUENCE [LARGE SCALE GENOMIC DNA]</scope>
    <source>
        <strain evidence="3">Wonlab-2016</strain>
    </source>
</reference>
<proteinExistence type="predicted"/>
<comment type="caution">
    <text evidence="3">The sequence shown here is derived from an EMBL/GenBank/DDBJ whole genome shotgun (WGS) entry which is preliminary data.</text>
</comment>
<dbReference type="PANTHER" id="PTHR43319:SF3">
    <property type="entry name" value="BETA-LACTAMASE-RELATED DOMAIN-CONTAINING PROTEIN"/>
    <property type="match status" value="1"/>
</dbReference>
<dbReference type="SUPFAM" id="SSF56601">
    <property type="entry name" value="beta-lactamase/transpeptidase-like"/>
    <property type="match status" value="1"/>
</dbReference>
<dbReference type="InterPro" id="IPR052907">
    <property type="entry name" value="Beta-lactamase/esterase"/>
</dbReference>
<dbReference type="InterPro" id="IPR012338">
    <property type="entry name" value="Beta-lactam/transpept-like"/>
</dbReference>
<dbReference type="Pfam" id="PF00144">
    <property type="entry name" value="Beta-lactamase"/>
    <property type="match status" value="1"/>
</dbReference>
<dbReference type="Proteomes" id="UP001519460">
    <property type="component" value="Unassembled WGS sequence"/>
</dbReference>
<keyword evidence="4" id="KW-1185">Reference proteome</keyword>
<dbReference type="EMBL" id="JACVVK020000408">
    <property type="protein sequence ID" value="KAK7475375.1"/>
    <property type="molecule type" value="Genomic_DNA"/>
</dbReference>
<evidence type="ECO:0000313" key="3">
    <source>
        <dbReference type="EMBL" id="KAK7475375.1"/>
    </source>
</evidence>
<evidence type="ECO:0000256" key="1">
    <source>
        <dbReference type="SAM" id="MobiDB-lite"/>
    </source>
</evidence>
<dbReference type="AlphaFoldDB" id="A0ABD0JL19"/>
<organism evidence="3 4">
    <name type="scientific">Batillaria attramentaria</name>
    <dbReference type="NCBI Taxonomy" id="370345"/>
    <lineage>
        <taxon>Eukaryota</taxon>
        <taxon>Metazoa</taxon>
        <taxon>Spiralia</taxon>
        <taxon>Lophotrochozoa</taxon>
        <taxon>Mollusca</taxon>
        <taxon>Gastropoda</taxon>
        <taxon>Caenogastropoda</taxon>
        <taxon>Sorbeoconcha</taxon>
        <taxon>Cerithioidea</taxon>
        <taxon>Batillariidae</taxon>
        <taxon>Batillaria</taxon>
    </lineage>
</organism>
<accession>A0ABD0JL19</accession>
<evidence type="ECO:0000259" key="2">
    <source>
        <dbReference type="Pfam" id="PF00144"/>
    </source>
</evidence>
<name>A0ABD0JL19_9CAEN</name>
<dbReference type="Gene3D" id="3.40.710.10">
    <property type="entry name" value="DD-peptidase/beta-lactamase superfamily"/>
    <property type="match status" value="1"/>
</dbReference>
<gene>
    <name evidence="3" type="ORF">BaRGS_00033393</name>
</gene>
<feature type="region of interest" description="Disordered" evidence="1">
    <location>
        <begin position="1"/>
        <end position="33"/>
    </location>
</feature>